<dbReference type="InterPro" id="IPR038332">
    <property type="entry name" value="PPE_sf"/>
</dbReference>
<dbReference type="STRING" id="888050.HMPREF9004_0231"/>
<proteinExistence type="predicted"/>
<organism evidence="1 2">
    <name type="scientific">Schaalia cardiffensis F0333</name>
    <dbReference type="NCBI Taxonomy" id="888050"/>
    <lineage>
        <taxon>Bacteria</taxon>
        <taxon>Bacillati</taxon>
        <taxon>Actinomycetota</taxon>
        <taxon>Actinomycetes</taxon>
        <taxon>Actinomycetales</taxon>
        <taxon>Actinomycetaceae</taxon>
        <taxon>Schaalia</taxon>
    </lineage>
</organism>
<sequence>MTTWSDLLTWDPEPLRQASAELTMTARRIYTVADDIGNARPSGDEWSGKSADAARRKLSDLSNALGELASQIDKTAQDLDTDAAQVDRTRNNVRSALDYAASRGLTITAEGSVVAPPTADDAASVHSDLDECARLVQRAIDAAAEFFRSSTCLQFSQAVRSFLFELGKALVQDHVAQRIAEGIASAIAAVTPSWAGAGALVGGGVATVSIPDPALVKAAGGFLKFGAVGIGAAIDFTGQMQAVRAGQQDVGDAVIKTAAHTGIGIGSAVAAGAIMGSVFPGVGTVVGALGGAVVGSVLSIAGSGLFDAAYDALGGWKGIGNAILGRWR</sequence>
<evidence type="ECO:0000313" key="2">
    <source>
        <dbReference type="Proteomes" id="UP000013015"/>
    </source>
</evidence>
<dbReference type="InterPro" id="IPR036689">
    <property type="entry name" value="ESAT-6-like_sf"/>
</dbReference>
<evidence type="ECO:0008006" key="3">
    <source>
        <dbReference type="Google" id="ProtNLM"/>
    </source>
</evidence>
<name>N6X583_9ACTO</name>
<dbReference type="SUPFAM" id="SSF140453">
    <property type="entry name" value="EsxAB dimer-like"/>
    <property type="match status" value="1"/>
</dbReference>
<keyword evidence="2" id="KW-1185">Reference proteome</keyword>
<protein>
    <recommendedName>
        <fullName evidence="3">WXG100 family type VII secretion target</fullName>
    </recommendedName>
</protein>
<reference evidence="1 2" key="1">
    <citation type="submission" date="2013-03" db="EMBL/GenBank/DDBJ databases">
        <title>Reference genome for the Human Microbiome Project.</title>
        <authorList>
            <person name="Aqrawi P."/>
            <person name="Ayvaz T."/>
            <person name="Bess C."/>
            <person name="Blankenburg K."/>
            <person name="Coyle M."/>
            <person name="Deng J."/>
            <person name="Forbes L."/>
            <person name="Fowler G."/>
            <person name="Francisco L."/>
            <person name="Fu Q."/>
            <person name="Gibbs R."/>
            <person name="Gross S."/>
            <person name="Gubbala S."/>
            <person name="Hale W."/>
            <person name="Hemphill L."/>
            <person name="Highlander S."/>
            <person name="Hirani K."/>
            <person name="Jackson L."/>
            <person name="Jakkamsetti A."/>
            <person name="Javaid M."/>
            <person name="Jayaseelan J.C."/>
            <person name="Jiang H."/>
            <person name="Joshi V."/>
            <person name="Korchina V."/>
            <person name="Kovar C."/>
            <person name="Lara F."/>
            <person name="Lee S."/>
            <person name="Liu Y."/>
            <person name="Mata R."/>
            <person name="Mathew T."/>
            <person name="Munidasa M."/>
            <person name="Muzny D."/>
            <person name="Nazareth L."/>
            <person name="Ngo R."/>
            <person name="Nguyen L."/>
            <person name="Nguyen N."/>
            <person name="Okwuonu G."/>
            <person name="Ongeri F."/>
            <person name="Palculict T."/>
            <person name="Patil S."/>
            <person name="Petrosino J."/>
            <person name="Pham C."/>
            <person name="Pham P."/>
            <person name="Pu L.-L."/>
            <person name="Qin X."/>
            <person name="Qu J."/>
            <person name="Reid J."/>
            <person name="Ross M."/>
            <person name="Ruth R."/>
            <person name="Saada N."/>
            <person name="San Lucas F."/>
            <person name="Santibanez J."/>
            <person name="Shang Y."/>
            <person name="Simmons D."/>
            <person name="Song X.-Z."/>
            <person name="Tang L.-Y."/>
            <person name="Thornton R."/>
            <person name="Warren J."/>
            <person name="Weissenberger G."/>
            <person name="Wilczek-Boney K."/>
            <person name="Worley K."/>
            <person name="Youmans B."/>
            <person name="Zhang J."/>
            <person name="Zhang L."/>
            <person name="Zhao Z."/>
            <person name="Zhou C."/>
            <person name="Zhu D."/>
            <person name="Zhu Y."/>
        </authorList>
    </citation>
    <scope>NUCLEOTIDE SEQUENCE [LARGE SCALE GENOMIC DNA]</scope>
    <source>
        <strain evidence="1 2">F0333</strain>
    </source>
</reference>
<dbReference type="EMBL" id="AQHZ01000005">
    <property type="protein sequence ID" value="ENO18896.1"/>
    <property type="molecule type" value="Genomic_DNA"/>
</dbReference>
<dbReference type="Proteomes" id="UP000013015">
    <property type="component" value="Unassembled WGS sequence"/>
</dbReference>
<dbReference type="AlphaFoldDB" id="N6X583"/>
<dbReference type="Gene3D" id="1.20.1260.20">
    <property type="entry name" value="PPE superfamily"/>
    <property type="match status" value="1"/>
</dbReference>
<gene>
    <name evidence="1" type="ORF">HMPREF9004_0231</name>
</gene>
<comment type="caution">
    <text evidence="1">The sequence shown here is derived from an EMBL/GenBank/DDBJ whole genome shotgun (WGS) entry which is preliminary data.</text>
</comment>
<accession>N6X583</accession>
<dbReference type="PATRIC" id="fig|888050.3.peg.226"/>
<dbReference type="RefSeq" id="WP_005961859.1">
    <property type="nucleotide sequence ID" value="NZ_CP040505.1"/>
</dbReference>
<dbReference type="HOGENOM" id="CLU_846305_0_0_11"/>
<evidence type="ECO:0000313" key="1">
    <source>
        <dbReference type="EMBL" id="ENO18896.1"/>
    </source>
</evidence>
<dbReference type="OrthoDB" id="3259161at2"/>